<dbReference type="AlphaFoldDB" id="A0A5P2B6Q7"/>
<dbReference type="SUPFAM" id="SSF46785">
    <property type="entry name" value="Winged helix' DNA-binding domain"/>
    <property type="match status" value="1"/>
</dbReference>
<dbReference type="EMBL" id="CP029194">
    <property type="protein sequence ID" value="QES24871.1"/>
    <property type="molecule type" value="Genomic_DNA"/>
</dbReference>
<dbReference type="Proteomes" id="UP000324106">
    <property type="component" value="Chromosome"/>
</dbReference>
<protein>
    <submittedName>
        <fullName evidence="2">PadR family transcriptional regulator</fullName>
    </submittedName>
</protein>
<gene>
    <name evidence="2" type="ORF">DEJ46_29745</name>
</gene>
<dbReference type="Pfam" id="PF03551">
    <property type="entry name" value="PadR"/>
    <property type="match status" value="1"/>
</dbReference>
<evidence type="ECO:0000313" key="2">
    <source>
        <dbReference type="EMBL" id="QES24871.1"/>
    </source>
</evidence>
<dbReference type="OrthoDB" id="3746369at2"/>
<evidence type="ECO:0000259" key="1">
    <source>
        <dbReference type="Pfam" id="PF03551"/>
    </source>
</evidence>
<proteinExistence type="predicted"/>
<dbReference type="Gene3D" id="1.10.10.10">
    <property type="entry name" value="Winged helix-like DNA-binding domain superfamily/Winged helix DNA-binding domain"/>
    <property type="match status" value="1"/>
</dbReference>
<feature type="domain" description="Transcription regulator PadR N-terminal" evidence="1">
    <location>
        <begin position="54"/>
        <end position="129"/>
    </location>
</feature>
<dbReference type="InterPro" id="IPR036390">
    <property type="entry name" value="WH_DNA-bd_sf"/>
</dbReference>
<dbReference type="InterPro" id="IPR036388">
    <property type="entry name" value="WH-like_DNA-bd_sf"/>
</dbReference>
<sequence>MENFTGAPPEAAARRLCLIEILLAGIFGGGKGRRLPVVVDDETVPGLPATSWAVLGLLSFGRELSGYDVKKWSDRSLGLFYWSPSFSQIYGELKRLEKTGYATSRLVAPETGTRDKRVYRITDEGLAAVRTWAGTVPLDPPVLKHGPMLRLWLGHLLEPERMREILAGHREYAESMRLRAEADAADAGTDEAWEYPRLTLTWAERYYAAERDLADAMLADIERLEKERPWP</sequence>
<evidence type="ECO:0000313" key="3">
    <source>
        <dbReference type="Proteomes" id="UP000324106"/>
    </source>
</evidence>
<name>A0A5P2B6Q7_STRVZ</name>
<organism evidence="2 3">
    <name type="scientific">Streptomyces venezuelae</name>
    <dbReference type="NCBI Taxonomy" id="54571"/>
    <lineage>
        <taxon>Bacteria</taxon>
        <taxon>Bacillati</taxon>
        <taxon>Actinomycetota</taxon>
        <taxon>Actinomycetes</taxon>
        <taxon>Kitasatosporales</taxon>
        <taxon>Streptomycetaceae</taxon>
        <taxon>Streptomyces</taxon>
    </lineage>
</organism>
<dbReference type="PANTHER" id="PTHR43252:SF6">
    <property type="entry name" value="NEGATIVE TRANSCRIPTION REGULATOR PADR"/>
    <property type="match status" value="1"/>
</dbReference>
<accession>A0A5P2B6Q7</accession>
<reference evidence="2 3" key="1">
    <citation type="submission" date="2018-05" db="EMBL/GenBank/DDBJ databases">
        <title>Streptomyces venezuelae.</title>
        <authorList>
            <person name="Kim W."/>
            <person name="Lee N."/>
            <person name="Cho B.-K."/>
        </authorList>
    </citation>
    <scope>NUCLEOTIDE SEQUENCE [LARGE SCALE GENOMIC DNA]</scope>
    <source>
        <strain evidence="2 3">ATCC 15068</strain>
    </source>
</reference>
<dbReference type="PANTHER" id="PTHR43252">
    <property type="entry name" value="TRANSCRIPTIONAL REGULATOR YQJI"/>
    <property type="match status" value="1"/>
</dbReference>
<dbReference type="InterPro" id="IPR005149">
    <property type="entry name" value="Tscrpt_reg_PadR_N"/>
</dbReference>